<dbReference type="Pfam" id="PF01417">
    <property type="entry name" value="ENTH"/>
    <property type="match status" value="1"/>
</dbReference>
<feature type="compositionally biased region" description="Low complexity" evidence="1">
    <location>
        <begin position="397"/>
        <end position="416"/>
    </location>
</feature>
<reference evidence="3 4" key="1">
    <citation type="submission" date="2014-04" db="EMBL/GenBank/DDBJ databases">
        <authorList>
            <consortium name="DOE Joint Genome Institute"/>
            <person name="Kuo A."/>
            <person name="Kohler A."/>
            <person name="Nagy L.G."/>
            <person name="Floudas D."/>
            <person name="Copeland A."/>
            <person name="Barry K.W."/>
            <person name="Cichocki N."/>
            <person name="Veneault-Fourrey C."/>
            <person name="LaButti K."/>
            <person name="Lindquist E.A."/>
            <person name="Lipzen A."/>
            <person name="Lundell T."/>
            <person name="Morin E."/>
            <person name="Murat C."/>
            <person name="Sun H."/>
            <person name="Tunlid A."/>
            <person name="Henrissat B."/>
            <person name="Grigoriev I.V."/>
            <person name="Hibbett D.S."/>
            <person name="Martin F."/>
            <person name="Nordberg H.P."/>
            <person name="Cantor M.N."/>
            <person name="Hua S.X."/>
        </authorList>
    </citation>
    <scope>NUCLEOTIDE SEQUENCE [LARGE SCALE GENOMIC DNA]</scope>
    <source>
        <strain evidence="3 4">LaAM-08-1</strain>
    </source>
</reference>
<feature type="region of interest" description="Disordered" evidence="1">
    <location>
        <begin position="218"/>
        <end position="279"/>
    </location>
</feature>
<dbReference type="GO" id="GO:0030125">
    <property type="term" value="C:clathrin vesicle coat"/>
    <property type="evidence" value="ECO:0007669"/>
    <property type="project" value="TreeGrafter"/>
</dbReference>
<feature type="compositionally biased region" description="Polar residues" evidence="1">
    <location>
        <begin position="254"/>
        <end position="266"/>
    </location>
</feature>
<protein>
    <recommendedName>
        <fullName evidence="2">ENTH domain-containing protein</fullName>
    </recommendedName>
</protein>
<dbReference type="HOGENOM" id="CLU_040577_0_0_1"/>
<dbReference type="PANTHER" id="PTHR12276:SF45">
    <property type="entry name" value="CLATHRIN INTERACTOR 1"/>
    <property type="match status" value="1"/>
</dbReference>
<dbReference type="PANTHER" id="PTHR12276">
    <property type="entry name" value="EPSIN/ENT-RELATED"/>
    <property type="match status" value="1"/>
</dbReference>
<dbReference type="SUPFAM" id="SSF48464">
    <property type="entry name" value="ENTH/VHS domain"/>
    <property type="match status" value="1"/>
</dbReference>
<evidence type="ECO:0000256" key="1">
    <source>
        <dbReference type="SAM" id="MobiDB-lite"/>
    </source>
</evidence>
<evidence type="ECO:0000313" key="3">
    <source>
        <dbReference type="EMBL" id="KIJ97589.1"/>
    </source>
</evidence>
<dbReference type="Proteomes" id="UP000054477">
    <property type="component" value="Unassembled WGS sequence"/>
</dbReference>
<reference evidence="4" key="2">
    <citation type="submission" date="2015-01" db="EMBL/GenBank/DDBJ databases">
        <title>Evolutionary Origins and Diversification of the Mycorrhizal Mutualists.</title>
        <authorList>
            <consortium name="DOE Joint Genome Institute"/>
            <consortium name="Mycorrhizal Genomics Consortium"/>
            <person name="Kohler A."/>
            <person name="Kuo A."/>
            <person name="Nagy L.G."/>
            <person name="Floudas D."/>
            <person name="Copeland A."/>
            <person name="Barry K.W."/>
            <person name="Cichocki N."/>
            <person name="Veneault-Fourrey C."/>
            <person name="LaButti K."/>
            <person name="Lindquist E.A."/>
            <person name="Lipzen A."/>
            <person name="Lundell T."/>
            <person name="Morin E."/>
            <person name="Murat C."/>
            <person name="Riley R."/>
            <person name="Ohm R."/>
            <person name="Sun H."/>
            <person name="Tunlid A."/>
            <person name="Henrissat B."/>
            <person name="Grigoriev I.V."/>
            <person name="Hibbett D.S."/>
            <person name="Martin F."/>
        </authorList>
    </citation>
    <scope>NUCLEOTIDE SEQUENCE [LARGE SCALE GENOMIC DNA]</scope>
    <source>
        <strain evidence="4">LaAM-08-1</strain>
    </source>
</reference>
<dbReference type="GO" id="GO:0030276">
    <property type="term" value="F:clathrin binding"/>
    <property type="evidence" value="ECO:0007669"/>
    <property type="project" value="TreeGrafter"/>
</dbReference>
<evidence type="ECO:0000259" key="2">
    <source>
        <dbReference type="PROSITE" id="PS50942"/>
    </source>
</evidence>
<gene>
    <name evidence="3" type="ORF">K443DRAFT_240174</name>
</gene>
<feature type="compositionally biased region" description="Gly residues" evidence="1">
    <location>
        <begin position="218"/>
        <end position="230"/>
    </location>
</feature>
<dbReference type="Gene3D" id="1.25.40.90">
    <property type="match status" value="1"/>
</dbReference>
<dbReference type="PROSITE" id="PS50942">
    <property type="entry name" value="ENTH"/>
    <property type="match status" value="1"/>
</dbReference>
<dbReference type="GO" id="GO:0005543">
    <property type="term" value="F:phospholipid binding"/>
    <property type="evidence" value="ECO:0007669"/>
    <property type="project" value="TreeGrafter"/>
</dbReference>
<accession>A0A0C9WLW2</accession>
<dbReference type="GO" id="GO:0006897">
    <property type="term" value="P:endocytosis"/>
    <property type="evidence" value="ECO:0007669"/>
    <property type="project" value="TreeGrafter"/>
</dbReference>
<dbReference type="OrthoDB" id="4033880at2759"/>
<dbReference type="InterPro" id="IPR013809">
    <property type="entry name" value="ENTH"/>
</dbReference>
<dbReference type="AlphaFoldDB" id="A0A0C9WLW2"/>
<feature type="region of interest" description="Disordered" evidence="1">
    <location>
        <begin position="499"/>
        <end position="545"/>
    </location>
</feature>
<sequence length="545" mass="56652">MERLESLSTTLQNITLYDIKSMYNQAKNVVLNVSEMEAKVREATNDDPWGASSTLMQEIAQGTFSFQHFNEIMPCIYARFMEKEARQWRQIYKALQLLEYLIKHGSERVVDDARSHISTLKMLRNFHYIDDKGKDEGVNVRNRSRELVELLSDVEKIRGERRKAKTNKSKYVGVGNDGMSGMSFSGTGGRYGGFGSDSLGGGSGSSYGNETDYGGGGSYSAGGSGHGGGFSDNNGRRGYEEYNAGDDEVPHTATPPSLRSSTSVRNPTRKASAAAAPPAAPVEDLLGGFDDDSFSTPAPVPSLATNKALPVVSKAAVTLDDDDFADFQAAPVQSAPAIAPASTTKPNLMEMLNSSPAPPTMSTTTTGYGQPSASFGNLGMGFSNKGMGGGIGAGHRPSSSLSSQSSPFSSPLVPQQTASQNFFGGVGGPPMKPSTPGVAGAAGRPVSTQPAAAKASANFDDLWSLSLGSSGATKPGAGPANPKSIKDLEKEKALAGLWGGRGDLNRRSSSSASRLPAMGGGFGSFGGAGGTSSSSNVGGGDDLLL</sequence>
<dbReference type="GO" id="GO:0005829">
    <property type="term" value="C:cytosol"/>
    <property type="evidence" value="ECO:0007669"/>
    <property type="project" value="GOC"/>
</dbReference>
<dbReference type="GO" id="GO:0006895">
    <property type="term" value="P:Golgi to endosome transport"/>
    <property type="evidence" value="ECO:0007669"/>
    <property type="project" value="TreeGrafter"/>
</dbReference>
<dbReference type="FunFam" id="1.25.40.90:FF:000006">
    <property type="entry name" value="Clathrin interactor 1"/>
    <property type="match status" value="1"/>
</dbReference>
<feature type="region of interest" description="Disordered" evidence="1">
    <location>
        <begin position="386"/>
        <end position="446"/>
    </location>
</feature>
<evidence type="ECO:0000313" key="4">
    <source>
        <dbReference type="Proteomes" id="UP000054477"/>
    </source>
</evidence>
<dbReference type="GO" id="GO:0005768">
    <property type="term" value="C:endosome"/>
    <property type="evidence" value="ECO:0007669"/>
    <property type="project" value="TreeGrafter"/>
</dbReference>
<dbReference type="SMART" id="SM00273">
    <property type="entry name" value="ENTH"/>
    <property type="match status" value="1"/>
</dbReference>
<dbReference type="InterPro" id="IPR008942">
    <property type="entry name" value="ENTH_VHS"/>
</dbReference>
<feature type="domain" description="ENTH" evidence="2">
    <location>
        <begin position="28"/>
        <end position="161"/>
    </location>
</feature>
<proteinExistence type="predicted"/>
<keyword evidence="4" id="KW-1185">Reference proteome</keyword>
<organism evidence="3 4">
    <name type="scientific">Laccaria amethystina LaAM-08-1</name>
    <dbReference type="NCBI Taxonomy" id="1095629"/>
    <lineage>
        <taxon>Eukaryota</taxon>
        <taxon>Fungi</taxon>
        <taxon>Dikarya</taxon>
        <taxon>Basidiomycota</taxon>
        <taxon>Agaricomycotina</taxon>
        <taxon>Agaricomycetes</taxon>
        <taxon>Agaricomycetidae</taxon>
        <taxon>Agaricales</taxon>
        <taxon>Agaricineae</taxon>
        <taxon>Hydnangiaceae</taxon>
        <taxon>Laccaria</taxon>
    </lineage>
</organism>
<name>A0A0C9WLW2_9AGAR</name>
<dbReference type="STRING" id="1095629.A0A0C9WLW2"/>
<dbReference type="EMBL" id="KN838689">
    <property type="protein sequence ID" value="KIJ97589.1"/>
    <property type="molecule type" value="Genomic_DNA"/>
</dbReference>
<dbReference type="CDD" id="cd16992">
    <property type="entry name" value="ENTH_Ent3"/>
    <property type="match status" value="1"/>
</dbReference>
<dbReference type="GO" id="GO:0005886">
    <property type="term" value="C:plasma membrane"/>
    <property type="evidence" value="ECO:0007669"/>
    <property type="project" value="TreeGrafter"/>
</dbReference>
<feature type="compositionally biased region" description="Gly residues" evidence="1">
    <location>
        <begin position="518"/>
        <end position="530"/>
    </location>
</feature>